<evidence type="ECO:0000313" key="2">
    <source>
        <dbReference type="EMBL" id="CAD9860007.1"/>
    </source>
</evidence>
<dbReference type="EMBL" id="HBHR01005188">
    <property type="protein sequence ID" value="CAD9860007.1"/>
    <property type="molecule type" value="Transcribed_RNA"/>
</dbReference>
<feature type="chain" id="PRO_5031279882" evidence="1">
    <location>
        <begin position="24"/>
        <end position="217"/>
    </location>
</feature>
<gene>
    <name evidence="2" type="ORF">FJAP1339_LOCUS2527</name>
</gene>
<dbReference type="AlphaFoldDB" id="A0A7S2UUZ0"/>
<evidence type="ECO:0000256" key="1">
    <source>
        <dbReference type="SAM" id="SignalP"/>
    </source>
</evidence>
<keyword evidence="1" id="KW-0732">Signal</keyword>
<sequence length="217" mass="24611">MRKLPSLAHLFLDIPITCTPASSETIQMIAGNLPRLCSLELTGKISISIYDLAPLVVGCPLLNGLCIIPAGGYQGSGWVFPEGIQNLPNYCPFFRLGRGAKFHNLKRLELGGYNVSPRTYPMRYLRETCPNIVEYHVNYGKAVPLLHFPSGGYELCHFEVSNHFRLVQLAEEPGPGSVYRKLLQDDSFRYQLPHHRVLRFAPKKSEELQRLVKKWMQ</sequence>
<dbReference type="Gene3D" id="3.80.10.10">
    <property type="entry name" value="Ribonuclease Inhibitor"/>
    <property type="match status" value="1"/>
</dbReference>
<feature type="signal peptide" evidence="1">
    <location>
        <begin position="1"/>
        <end position="23"/>
    </location>
</feature>
<accession>A0A7S2UUZ0</accession>
<proteinExistence type="predicted"/>
<dbReference type="InterPro" id="IPR032675">
    <property type="entry name" value="LRR_dom_sf"/>
</dbReference>
<protein>
    <submittedName>
        <fullName evidence="2">Uncharacterized protein</fullName>
    </submittedName>
</protein>
<name>A0A7S2UUZ0_9STRA</name>
<reference evidence="2" key="1">
    <citation type="submission" date="2021-01" db="EMBL/GenBank/DDBJ databases">
        <authorList>
            <person name="Corre E."/>
            <person name="Pelletier E."/>
            <person name="Niang G."/>
            <person name="Scheremetjew M."/>
            <person name="Finn R."/>
            <person name="Kale V."/>
            <person name="Holt S."/>
            <person name="Cochrane G."/>
            <person name="Meng A."/>
            <person name="Brown T."/>
            <person name="Cohen L."/>
        </authorList>
    </citation>
    <scope>NUCLEOTIDE SEQUENCE</scope>
    <source>
        <strain evidence="2">CCMP1661</strain>
    </source>
</reference>
<organism evidence="2">
    <name type="scientific">Fibrocapsa japonica</name>
    <dbReference type="NCBI Taxonomy" id="94617"/>
    <lineage>
        <taxon>Eukaryota</taxon>
        <taxon>Sar</taxon>
        <taxon>Stramenopiles</taxon>
        <taxon>Ochrophyta</taxon>
        <taxon>Raphidophyceae</taxon>
        <taxon>Chattonellales</taxon>
        <taxon>Chattonellaceae</taxon>
        <taxon>Fibrocapsa</taxon>
    </lineage>
</organism>